<feature type="compositionally biased region" description="Basic residues" evidence="1">
    <location>
        <begin position="89"/>
        <end position="98"/>
    </location>
</feature>
<evidence type="ECO:0000313" key="2">
    <source>
        <dbReference type="EMBL" id="GIZ37851.1"/>
    </source>
</evidence>
<feature type="compositionally biased region" description="Basic and acidic residues" evidence="1">
    <location>
        <begin position="135"/>
        <end position="145"/>
    </location>
</feature>
<dbReference type="EMBL" id="BOLY01000001">
    <property type="protein sequence ID" value="GIZ37851.1"/>
    <property type="molecule type" value="Genomic_DNA"/>
</dbReference>
<dbReference type="GeneID" id="68286857"/>
<dbReference type="AlphaFoldDB" id="A0A9P3CAF0"/>
<gene>
    <name evidence="2" type="ORF">CKM354_000128200</name>
</gene>
<evidence type="ECO:0000313" key="3">
    <source>
        <dbReference type="Proteomes" id="UP000825890"/>
    </source>
</evidence>
<evidence type="ECO:0000256" key="1">
    <source>
        <dbReference type="SAM" id="MobiDB-lite"/>
    </source>
</evidence>
<evidence type="ECO:0008006" key="4">
    <source>
        <dbReference type="Google" id="ProtNLM"/>
    </source>
</evidence>
<proteinExistence type="predicted"/>
<dbReference type="RefSeq" id="XP_044652338.1">
    <property type="nucleotide sequence ID" value="XM_044796403.1"/>
</dbReference>
<feature type="region of interest" description="Disordered" evidence="1">
    <location>
        <begin position="68"/>
        <end position="156"/>
    </location>
</feature>
<feature type="compositionally biased region" description="Acidic residues" evidence="1">
    <location>
        <begin position="104"/>
        <end position="116"/>
    </location>
</feature>
<name>A0A9P3CAF0_9PEZI</name>
<keyword evidence="3" id="KW-1185">Reference proteome</keyword>
<reference evidence="2 3" key="1">
    <citation type="submission" date="2021-01" db="EMBL/GenBank/DDBJ databases">
        <title>Cercospora kikuchii MAFF 305040 whole genome shotgun sequence.</title>
        <authorList>
            <person name="Kashiwa T."/>
            <person name="Suzuki T."/>
        </authorList>
    </citation>
    <scope>NUCLEOTIDE SEQUENCE [LARGE SCALE GENOMIC DNA]</scope>
    <source>
        <strain evidence="2 3">MAFF 305040</strain>
    </source>
</reference>
<dbReference type="Proteomes" id="UP000825890">
    <property type="component" value="Unassembled WGS sequence"/>
</dbReference>
<dbReference type="OrthoDB" id="3647254at2759"/>
<sequence>MTSGPQLQRAATDVKHSKQYPACFQCQQRHVKCGNTLKETGFPREACIERGVPAQECMSHFDDPHWIPGVSGATHKRGRAKASRGVGQRQKKQRNRGAARKEDDDAVSESGDDEFEGPAVSSSANPGSRRSTRSKRQEGGYREISGDEEPDLEDTNDAVVEDENSHGEDPDYADSEDRHEGISVDENEADEHAVQAQQDQSAEVQPGNEAARLIAIEAQLGAAAERPAVQMILRVMHERLDKGEQNVIASMRYLLARAAGQPLTF</sequence>
<protein>
    <recommendedName>
        <fullName evidence="4">Zn(2)-C6 fungal-type domain-containing protein</fullName>
    </recommendedName>
</protein>
<comment type="caution">
    <text evidence="2">The sequence shown here is derived from an EMBL/GenBank/DDBJ whole genome shotgun (WGS) entry which is preliminary data.</text>
</comment>
<feature type="compositionally biased region" description="Acidic residues" evidence="1">
    <location>
        <begin position="146"/>
        <end position="156"/>
    </location>
</feature>
<accession>A0A9P3CAF0</accession>
<organism evidence="2 3">
    <name type="scientific">Cercospora kikuchii</name>
    <dbReference type="NCBI Taxonomy" id="84275"/>
    <lineage>
        <taxon>Eukaryota</taxon>
        <taxon>Fungi</taxon>
        <taxon>Dikarya</taxon>
        <taxon>Ascomycota</taxon>
        <taxon>Pezizomycotina</taxon>
        <taxon>Dothideomycetes</taxon>
        <taxon>Dothideomycetidae</taxon>
        <taxon>Mycosphaerellales</taxon>
        <taxon>Mycosphaerellaceae</taxon>
        <taxon>Cercospora</taxon>
    </lineage>
</organism>
<feature type="compositionally biased region" description="Polar residues" evidence="1">
    <location>
        <begin position="120"/>
        <end position="129"/>
    </location>
</feature>